<comment type="caution">
    <text evidence="2">The sequence shown here is derived from an EMBL/GenBank/DDBJ whole genome shotgun (WGS) entry which is preliminary data.</text>
</comment>
<dbReference type="GO" id="GO:0009451">
    <property type="term" value="P:RNA modification"/>
    <property type="evidence" value="ECO:0007669"/>
    <property type="project" value="InterPro"/>
</dbReference>
<reference evidence="2 3" key="1">
    <citation type="journal article" date="2020" name="IScience">
        <title>Genome Sequencing of the Endangered Kingdonia uniflora (Circaeasteraceae, Ranunculales) Reveals Potential Mechanisms of Evolutionary Specialization.</title>
        <authorList>
            <person name="Sun Y."/>
            <person name="Deng T."/>
            <person name="Zhang A."/>
            <person name="Moore M.J."/>
            <person name="Landis J.B."/>
            <person name="Lin N."/>
            <person name="Zhang H."/>
            <person name="Zhang X."/>
            <person name="Huang J."/>
            <person name="Zhang X."/>
            <person name="Sun H."/>
            <person name="Wang H."/>
        </authorList>
    </citation>
    <scope>NUCLEOTIDE SEQUENCE [LARGE SCALE GENOMIC DNA]</scope>
    <source>
        <strain evidence="2">TB1705</strain>
        <tissue evidence="2">Leaf</tissue>
    </source>
</reference>
<evidence type="ECO:0000256" key="1">
    <source>
        <dbReference type="ARBA" id="ARBA00022737"/>
    </source>
</evidence>
<evidence type="ECO:0000313" key="2">
    <source>
        <dbReference type="EMBL" id="KAF6162847.1"/>
    </source>
</evidence>
<dbReference type="PANTHER" id="PTHR47926">
    <property type="entry name" value="PENTATRICOPEPTIDE REPEAT-CONTAINING PROTEIN"/>
    <property type="match status" value="1"/>
</dbReference>
<dbReference type="InterPro" id="IPR046960">
    <property type="entry name" value="PPR_At4g14850-like_plant"/>
</dbReference>
<name>A0A7J7N6T0_9MAGN</name>
<sequence>MFIREGLSPTNVTFAGILNACSKAGLANDWRYYFKLIREIYGIEPEMEHYGRMVDLLGREGFVSEGLGLIEKMLIKPDPVVWATLLAACKIHGLVELGKTIGEKVIQLDPTFDGNYVLLANIYAKSKKWGDVIRVRRLMVDWGATKVTG</sequence>
<protein>
    <recommendedName>
        <fullName evidence="4">Pentatricopeptide repeat-containing protein</fullName>
    </recommendedName>
</protein>
<gene>
    <name evidence="2" type="ORF">GIB67_029116</name>
</gene>
<organism evidence="2 3">
    <name type="scientific">Kingdonia uniflora</name>
    <dbReference type="NCBI Taxonomy" id="39325"/>
    <lineage>
        <taxon>Eukaryota</taxon>
        <taxon>Viridiplantae</taxon>
        <taxon>Streptophyta</taxon>
        <taxon>Embryophyta</taxon>
        <taxon>Tracheophyta</taxon>
        <taxon>Spermatophyta</taxon>
        <taxon>Magnoliopsida</taxon>
        <taxon>Ranunculales</taxon>
        <taxon>Circaeasteraceae</taxon>
        <taxon>Kingdonia</taxon>
    </lineage>
</organism>
<proteinExistence type="predicted"/>
<dbReference type="InterPro" id="IPR002885">
    <property type="entry name" value="PPR_rpt"/>
</dbReference>
<dbReference type="InterPro" id="IPR046848">
    <property type="entry name" value="E_motif"/>
</dbReference>
<accession>A0A7J7N6T0</accession>
<dbReference type="Pfam" id="PF01535">
    <property type="entry name" value="PPR"/>
    <property type="match status" value="1"/>
</dbReference>
<dbReference type="PANTHER" id="PTHR47926:SF367">
    <property type="entry name" value="DYW DOMAIN-CONTAINING PROTEIN"/>
    <property type="match status" value="1"/>
</dbReference>
<dbReference type="Proteomes" id="UP000541444">
    <property type="component" value="Unassembled WGS sequence"/>
</dbReference>
<evidence type="ECO:0000313" key="3">
    <source>
        <dbReference type="Proteomes" id="UP000541444"/>
    </source>
</evidence>
<dbReference type="InterPro" id="IPR011990">
    <property type="entry name" value="TPR-like_helical_dom_sf"/>
</dbReference>
<keyword evidence="3" id="KW-1185">Reference proteome</keyword>
<dbReference type="GO" id="GO:0003723">
    <property type="term" value="F:RNA binding"/>
    <property type="evidence" value="ECO:0007669"/>
    <property type="project" value="InterPro"/>
</dbReference>
<dbReference type="Pfam" id="PF20431">
    <property type="entry name" value="E_motif"/>
    <property type="match status" value="1"/>
</dbReference>
<keyword evidence="1" id="KW-0677">Repeat</keyword>
<dbReference type="OrthoDB" id="185373at2759"/>
<dbReference type="Gene3D" id="1.25.40.10">
    <property type="entry name" value="Tetratricopeptide repeat domain"/>
    <property type="match status" value="1"/>
</dbReference>
<dbReference type="AlphaFoldDB" id="A0A7J7N6T0"/>
<dbReference type="EMBL" id="JACGCM010001011">
    <property type="protein sequence ID" value="KAF6162847.1"/>
    <property type="molecule type" value="Genomic_DNA"/>
</dbReference>
<evidence type="ECO:0008006" key="4">
    <source>
        <dbReference type="Google" id="ProtNLM"/>
    </source>
</evidence>